<dbReference type="Proteomes" id="UP000798662">
    <property type="component" value="Chromosome 2"/>
</dbReference>
<accession>A0ACC3C9V0</accession>
<reference evidence="1" key="1">
    <citation type="submission" date="2019-11" db="EMBL/GenBank/DDBJ databases">
        <title>Nori genome reveals adaptations in red seaweeds to the harsh intertidal environment.</title>
        <authorList>
            <person name="Wang D."/>
            <person name="Mao Y."/>
        </authorList>
    </citation>
    <scope>NUCLEOTIDE SEQUENCE</scope>
    <source>
        <tissue evidence="1">Gametophyte</tissue>
    </source>
</reference>
<protein>
    <submittedName>
        <fullName evidence="1">Uncharacterized protein</fullName>
    </submittedName>
</protein>
<evidence type="ECO:0000313" key="2">
    <source>
        <dbReference type="Proteomes" id="UP000798662"/>
    </source>
</evidence>
<sequence length="389" mass="40538">MASGGGGSSSLLWVDKHRPTTLSRLTLHPDLTPRLRRLASGGDLPHLLFYGPAGGGKRTRILALLRELYGPGVERTKIEHRVLKVGTPPRAAEVTTVSSAYHIEVNASDAGPTADRLVTQQLVKEIASSSPLSTLVPTGGSGGGGGGGEGAPAGGRPPFKVIVLLDADLLSRGAQAALRRTMERYTRTCRLVLVADSVTKVAAPLRSRCLGLRVPAATPTAVGELLAGVARREGVALPAAVAADLVTAAGGNARRAVLGLEVAAAAAAATGTPLAPRHVVRADWQVAADEAAAQMVRAQSPDSLLAVRAKLYDLLGHAVPADVVLRRLVAELLGRVDQEHAPAICLWAARFDHRLATGAKAVVHLEAFAARFMAIYKQFLTEQAAMCDS</sequence>
<organism evidence="1 2">
    <name type="scientific">Pyropia yezoensis</name>
    <name type="common">Susabi-nori</name>
    <name type="synonym">Porphyra yezoensis</name>
    <dbReference type="NCBI Taxonomy" id="2788"/>
    <lineage>
        <taxon>Eukaryota</taxon>
        <taxon>Rhodophyta</taxon>
        <taxon>Bangiophyceae</taxon>
        <taxon>Bangiales</taxon>
        <taxon>Bangiaceae</taxon>
        <taxon>Pyropia</taxon>
    </lineage>
</organism>
<name>A0ACC3C9V0_PYRYE</name>
<proteinExistence type="predicted"/>
<dbReference type="EMBL" id="CM020619">
    <property type="protein sequence ID" value="KAK1866750.1"/>
    <property type="molecule type" value="Genomic_DNA"/>
</dbReference>
<gene>
    <name evidence="1" type="ORF">I4F81_009265</name>
</gene>
<comment type="caution">
    <text evidence="1">The sequence shown here is derived from an EMBL/GenBank/DDBJ whole genome shotgun (WGS) entry which is preliminary data.</text>
</comment>
<evidence type="ECO:0000313" key="1">
    <source>
        <dbReference type="EMBL" id="KAK1866750.1"/>
    </source>
</evidence>
<keyword evidence="2" id="KW-1185">Reference proteome</keyword>